<evidence type="ECO:0000256" key="2">
    <source>
        <dbReference type="ARBA" id="ARBA00022475"/>
    </source>
</evidence>
<comment type="subcellular location">
    <subcellularLocation>
        <location evidence="1">Cell membrane</location>
        <topology evidence="1">Multi-pass membrane protein</topology>
    </subcellularLocation>
</comment>
<dbReference type="KEGG" id="lbq:CKQ53_14050"/>
<evidence type="ECO:0000313" key="8">
    <source>
        <dbReference type="EMBL" id="AXW87980.1"/>
    </source>
</evidence>
<evidence type="ECO:0000313" key="9">
    <source>
        <dbReference type="Proteomes" id="UP000263881"/>
    </source>
</evidence>
<dbReference type="GO" id="GO:0016020">
    <property type="term" value="C:membrane"/>
    <property type="evidence" value="ECO:0007669"/>
    <property type="project" value="InterPro"/>
</dbReference>
<dbReference type="AlphaFoldDB" id="A0AAD0WLN4"/>
<dbReference type="InterPro" id="IPR037185">
    <property type="entry name" value="EmrE-like"/>
</dbReference>
<dbReference type="EMBL" id="CP023009">
    <property type="protein sequence ID" value="AXW87980.1"/>
    <property type="molecule type" value="Genomic_DNA"/>
</dbReference>
<gene>
    <name evidence="8" type="ORF">CKQ53_14050</name>
</gene>
<keyword evidence="5 6" id="KW-0472">Membrane</keyword>
<dbReference type="Proteomes" id="UP000263881">
    <property type="component" value="Chromosome"/>
</dbReference>
<organism evidence="8 9">
    <name type="scientific">Lonsdalea britannica</name>
    <dbReference type="NCBI Taxonomy" id="1082704"/>
    <lineage>
        <taxon>Bacteria</taxon>
        <taxon>Pseudomonadati</taxon>
        <taxon>Pseudomonadota</taxon>
        <taxon>Gammaproteobacteria</taxon>
        <taxon>Enterobacterales</taxon>
        <taxon>Pectobacteriaceae</taxon>
        <taxon>Lonsdalea</taxon>
    </lineage>
</organism>
<accession>A0AAD0WLN4</accession>
<dbReference type="SUPFAM" id="SSF103481">
    <property type="entry name" value="Multidrug resistance efflux transporter EmrE"/>
    <property type="match status" value="1"/>
</dbReference>
<evidence type="ECO:0000256" key="3">
    <source>
        <dbReference type="ARBA" id="ARBA00022692"/>
    </source>
</evidence>
<evidence type="ECO:0000256" key="6">
    <source>
        <dbReference type="SAM" id="Phobius"/>
    </source>
</evidence>
<dbReference type="InterPro" id="IPR000620">
    <property type="entry name" value="EamA_dom"/>
</dbReference>
<keyword evidence="3 6" id="KW-0812">Transmembrane</keyword>
<name>A0AAD0WLN4_9GAMM</name>
<evidence type="ECO:0000256" key="1">
    <source>
        <dbReference type="ARBA" id="ARBA00004651"/>
    </source>
</evidence>
<evidence type="ECO:0000259" key="7">
    <source>
        <dbReference type="Pfam" id="PF00892"/>
    </source>
</evidence>
<evidence type="ECO:0000256" key="4">
    <source>
        <dbReference type="ARBA" id="ARBA00022989"/>
    </source>
</evidence>
<keyword evidence="2" id="KW-1003">Cell membrane</keyword>
<evidence type="ECO:0000256" key="5">
    <source>
        <dbReference type="ARBA" id="ARBA00023136"/>
    </source>
</evidence>
<proteinExistence type="predicted"/>
<feature type="transmembrane region" description="Helical" evidence="6">
    <location>
        <begin position="38"/>
        <end position="61"/>
    </location>
</feature>
<sequence>MVLLPSIGGIDFAIRSLEKGDVRRVQIIETSDPLFSTLFAFFIFGEVMGRFGAVGAAFIMAGRVVSLLRSREPVLTSP</sequence>
<protein>
    <recommendedName>
        <fullName evidence="7">EamA domain-containing protein</fullName>
    </recommendedName>
</protein>
<feature type="domain" description="EamA" evidence="7">
    <location>
        <begin position="10"/>
        <end position="66"/>
    </location>
</feature>
<keyword evidence="4 6" id="KW-1133">Transmembrane helix</keyword>
<keyword evidence="9" id="KW-1185">Reference proteome</keyword>
<reference evidence="8 9" key="1">
    <citation type="submission" date="2017-08" db="EMBL/GenBank/DDBJ databases">
        <title>Comparative genomics of bacteria isolated from necrotic lesions of AOD affected trees.</title>
        <authorList>
            <person name="Doonan J."/>
            <person name="Denman S."/>
            <person name="McDonald J.E."/>
        </authorList>
    </citation>
    <scope>NUCLEOTIDE SEQUENCE [LARGE SCALE GENOMIC DNA]</scope>
    <source>
        <strain evidence="8 9">477</strain>
    </source>
</reference>
<dbReference type="Pfam" id="PF00892">
    <property type="entry name" value="EamA"/>
    <property type="match status" value="1"/>
</dbReference>